<evidence type="ECO:0000256" key="3">
    <source>
        <dbReference type="ARBA" id="ARBA00021874"/>
    </source>
</evidence>
<feature type="domain" description="Amidase" evidence="4">
    <location>
        <begin position="26"/>
        <end position="474"/>
    </location>
</feature>
<dbReference type="InterPro" id="IPR000120">
    <property type="entry name" value="Amidase"/>
</dbReference>
<evidence type="ECO:0000313" key="5">
    <source>
        <dbReference type="EMBL" id="THV35309.1"/>
    </source>
</evidence>
<dbReference type="RefSeq" id="WP_136540959.1">
    <property type="nucleotide sequence ID" value="NZ_STGU01000006.1"/>
</dbReference>
<dbReference type="InterPro" id="IPR036928">
    <property type="entry name" value="AS_sf"/>
</dbReference>
<name>A0A4S8Q3V9_9HYPH</name>
<evidence type="ECO:0000256" key="1">
    <source>
        <dbReference type="ARBA" id="ARBA00003871"/>
    </source>
</evidence>
<dbReference type="PANTHER" id="PTHR11895:SF7">
    <property type="entry name" value="GLUTAMYL-TRNA(GLN) AMIDOTRANSFERASE SUBUNIT A, MITOCHONDRIAL"/>
    <property type="match status" value="1"/>
</dbReference>
<dbReference type="Proteomes" id="UP000307378">
    <property type="component" value="Unassembled WGS sequence"/>
</dbReference>
<evidence type="ECO:0000313" key="6">
    <source>
        <dbReference type="Proteomes" id="UP000307378"/>
    </source>
</evidence>
<dbReference type="Gene3D" id="3.90.1300.10">
    <property type="entry name" value="Amidase signature (AS) domain"/>
    <property type="match status" value="1"/>
</dbReference>
<comment type="caution">
    <text evidence="5">The sequence shown here is derived from an EMBL/GenBank/DDBJ whole genome shotgun (WGS) entry which is preliminary data.</text>
</comment>
<dbReference type="InterPro" id="IPR023631">
    <property type="entry name" value="Amidase_dom"/>
</dbReference>
<evidence type="ECO:0000256" key="2">
    <source>
        <dbReference type="ARBA" id="ARBA00009199"/>
    </source>
</evidence>
<proteinExistence type="inferred from homology"/>
<protein>
    <recommendedName>
        <fullName evidence="3">Indoleacetamide hydrolase</fullName>
    </recommendedName>
</protein>
<dbReference type="PANTHER" id="PTHR11895">
    <property type="entry name" value="TRANSAMIDASE"/>
    <property type="match status" value="1"/>
</dbReference>
<comment type="function">
    <text evidence="1">Hydrolyzes indole-3-acetamide (IAM) into indole-3-acetic acid (IAA).</text>
</comment>
<sequence length="494" mass="52288">MFKEYVDHDGLALADLIRRGEVTAKEVLEAAIARIEAFNPQLNAVIRPLFDRARQRVAAGLPDGPFCGVPFLVKDLLAQIDGVPTGNGNRLWATRVKEGDSELVTRWERAGLVIAGRTNTPEFGLTPYTEPCANGSTRNPWDLGRTSGGSSGGSGAAVASGMVPIASGGDGGGSIRIPASACGVFGMKPTRGRTPAGPFIGEAWSGFAVEHVLTRTVRDSAAVLDVTHGADRGSPHPLPVHAGTFLEASQRSPGRLKIAVSREPMLGKAVAPEVISAFDDTVKLLADLGHEVIEAAPPVEREAFSMAFLTALAGELRADIEFTAKTFGVRIRPGDYDASSFGMGLLGEGFTAGDLIAAHRYLGLAARSVLGFFEDVDVLMTPVLSTLPVKIGALQPSALEKKLLTVLGYIGGGRLLKKLGIAEQLAAQTFEFISWTPIFNVTGQPAMSVPISWSPEGLPIGMQFVGRFADEDTLFSLAGQLEAAKPWKDRRPPL</sequence>
<reference evidence="5 6" key="1">
    <citation type="submission" date="2019-04" db="EMBL/GenBank/DDBJ databases">
        <title>genome sequence of strain W3.</title>
        <authorList>
            <person name="Gao J."/>
            <person name="Sun J."/>
        </authorList>
    </citation>
    <scope>NUCLEOTIDE SEQUENCE [LARGE SCALE GENOMIC DNA]</scope>
    <source>
        <strain evidence="5 6">W3</strain>
    </source>
</reference>
<dbReference type="Pfam" id="PF01425">
    <property type="entry name" value="Amidase"/>
    <property type="match status" value="1"/>
</dbReference>
<dbReference type="InterPro" id="IPR020556">
    <property type="entry name" value="Amidase_CS"/>
</dbReference>
<organism evidence="5 6">
    <name type="scientific">Rhizobium rosettiformans W3</name>
    <dbReference type="NCBI Taxonomy" id="538378"/>
    <lineage>
        <taxon>Bacteria</taxon>
        <taxon>Pseudomonadati</taxon>
        <taxon>Pseudomonadota</taxon>
        <taxon>Alphaproteobacteria</taxon>
        <taxon>Hyphomicrobiales</taxon>
        <taxon>Rhizobiaceae</taxon>
        <taxon>Rhizobium/Agrobacterium group</taxon>
        <taxon>Rhizobium</taxon>
    </lineage>
</organism>
<evidence type="ECO:0000259" key="4">
    <source>
        <dbReference type="Pfam" id="PF01425"/>
    </source>
</evidence>
<gene>
    <name evidence="5" type="ORF">FAA86_12290</name>
</gene>
<dbReference type="PROSITE" id="PS00571">
    <property type="entry name" value="AMIDASES"/>
    <property type="match status" value="1"/>
</dbReference>
<dbReference type="GO" id="GO:0003824">
    <property type="term" value="F:catalytic activity"/>
    <property type="evidence" value="ECO:0007669"/>
    <property type="project" value="InterPro"/>
</dbReference>
<accession>A0A4S8Q3V9</accession>
<dbReference type="EMBL" id="STGU01000006">
    <property type="protein sequence ID" value="THV35309.1"/>
    <property type="molecule type" value="Genomic_DNA"/>
</dbReference>
<comment type="similarity">
    <text evidence="2">Belongs to the amidase family.</text>
</comment>
<dbReference type="AlphaFoldDB" id="A0A4S8Q3V9"/>
<dbReference type="SUPFAM" id="SSF75304">
    <property type="entry name" value="Amidase signature (AS) enzymes"/>
    <property type="match status" value="1"/>
</dbReference>